<evidence type="ECO:0000313" key="1">
    <source>
        <dbReference type="EMBL" id="APT30929.1"/>
    </source>
</evidence>
<accession>A0AAE8HNH4</accession>
<dbReference type="KEGG" id="mphy:MCBMB27_01638"/>
<dbReference type="EMBL" id="CP015367">
    <property type="protein sequence ID" value="APT30929.1"/>
    <property type="molecule type" value="Genomic_DNA"/>
</dbReference>
<reference evidence="2 4" key="2">
    <citation type="submission" date="2016-10" db="EMBL/GenBank/DDBJ databases">
        <authorList>
            <person name="Varghese N."/>
            <person name="Submissions S."/>
        </authorList>
    </citation>
    <scope>NUCLEOTIDE SEQUENCE [LARGE SCALE GENOMIC DNA]</scope>
    <source>
        <strain evidence="2 4">CBMB27</strain>
    </source>
</reference>
<dbReference type="AlphaFoldDB" id="A0AAE8HNH4"/>
<dbReference type="Proteomes" id="UP000185487">
    <property type="component" value="Chromosome"/>
</dbReference>
<gene>
    <name evidence="1" type="ORF">MCBMB27_01638</name>
    <name evidence="2" type="ORF">SAMN05192567_102192</name>
</gene>
<reference evidence="1 3" key="1">
    <citation type="submission" date="2016-04" db="EMBL/GenBank/DDBJ databases">
        <title>Complete genome sequencing and analysis of CBMB27, Methylobacterium phyllosphaerae isolated from leaf tissues of rice (Oryza sativa L.).</title>
        <authorList>
            <person name="Lee Y."/>
            <person name="Hwangbo K."/>
            <person name="Chung H."/>
            <person name="Yoo J."/>
            <person name="Kim K.Y."/>
            <person name="Sa T.M."/>
            <person name="Um Y."/>
            <person name="Madhaiyan M."/>
        </authorList>
    </citation>
    <scope>NUCLEOTIDE SEQUENCE [LARGE SCALE GENOMIC DNA]</scope>
    <source>
        <strain evidence="1 3">CBMB27</strain>
    </source>
</reference>
<proteinExistence type="predicted"/>
<organism evidence="2 4">
    <name type="scientific">Methylobacterium phyllosphaerae</name>
    <dbReference type="NCBI Taxonomy" id="418223"/>
    <lineage>
        <taxon>Bacteria</taxon>
        <taxon>Pseudomonadati</taxon>
        <taxon>Pseudomonadota</taxon>
        <taxon>Alphaproteobacteria</taxon>
        <taxon>Hyphomicrobiales</taxon>
        <taxon>Methylobacteriaceae</taxon>
        <taxon>Methylobacterium</taxon>
    </lineage>
</organism>
<evidence type="ECO:0000313" key="4">
    <source>
        <dbReference type="Proteomes" id="UP000199140"/>
    </source>
</evidence>
<evidence type="ECO:0000313" key="2">
    <source>
        <dbReference type="EMBL" id="SFG34224.1"/>
    </source>
</evidence>
<keyword evidence="3" id="KW-1185">Reference proteome</keyword>
<name>A0AAE8HNH4_9HYPH</name>
<dbReference type="Proteomes" id="UP000199140">
    <property type="component" value="Unassembled WGS sequence"/>
</dbReference>
<protein>
    <submittedName>
        <fullName evidence="2">Uncharacterized protein</fullName>
    </submittedName>
</protein>
<dbReference type="EMBL" id="FOPK01000002">
    <property type="protein sequence ID" value="SFG34224.1"/>
    <property type="molecule type" value="Genomic_DNA"/>
</dbReference>
<sequence length="72" mass="7560">MCPRIGARGAARIDADGLGSRSLPVKAAADFVRPDVTPNAPCGRSFNPAVRPARAVGEVHAWLHASINAHDF</sequence>
<evidence type="ECO:0000313" key="3">
    <source>
        <dbReference type="Proteomes" id="UP000185487"/>
    </source>
</evidence>